<feature type="transmembrane region" description="Helical" evidence="1">
    <location>
        <begin position="84"/>
        <end position="105"/>
    </location>
</feature>
<evidence type="ECO:0000256" key="1">
    <source>
        <dbReference type="SAM" id="Phobius"/>
    </source>
</evidence>
<keyword evidence="1" id="KW-1133">Transmembrane helix</keyword>
<dbReference type="Pfam" id="PF19700">
    <property type="entry name" value="DUF6198"/>
    <property type="match status" value="1"/>
</dbReference>
<dbReference type="PANTHER" id="PTHR40078:SF1">
    <property type="entry name" value="INTEGRAL MEMBRANE PROTEIN"/>
    <property type="match status" value="1"/>
</dbReference>
<name>A0ABT1HV78_STRSD</name>
<keyword evidence="3" id="KW-1185">Reference proteome</keyword>
<gene>
    <name evidence="2" type="ORF">LX15_003127</name>
</gene>
<comment type="caution">
    <text evidence="2">The sequence shown here is derived from an EMBL/GenBank/DDBJ whole genome shotgun (WGS) entry which is preliminary data.</text>
</comment>
<keyword evidence="1" id="KW-0472">Membrane</keyword>
<sequence>MASPDLTPLPLSHRPARRLLQLFGGLALYGASMGMQVRAELGLDPWDVLHEGLTKRSGLSFGLITAMTGVAVLLLWIPMRQRPGVGTVSNVVMIALSVDLTLALLPTPSSLPARIGLLLSGVVLNGLASAAYIGARLGPGPRDGLMTGFCARTGWSVRVVRTGIEVSVLAVGWLLGGTVGAGTVVYALAIGPLIQLFLPRVVVSTPVAPPVRTLA</sequence>
<feature type="transmembrane region" description="Helical" evidence="1">
    <location>
        <begin position="111"/>
        <end position="133"/>
    </location>
</feature>
<dbReference type="InterPro" id="IPR038750">
    <property type="entry name" value="YczE/YyaS-like"/>
</dbReference>
<dbReference type="EMBL" id="JAMTCP010000016">
    <property type="protein sequence ID" value="MCP2259426.1"/>
    <property type="molecule type" value="Genomic_DNA"/>
</dbReference>
<dbReference type="PANTHER" id="PTHR40078">
    <property type="entry name" value="INTEGRAL MEMBRANE PROTEIN-RELATED"/>
    <property type="match status" value="1"/>
</dbReference>
<feature type="transmembrane region" description="Helical" evidence="1">
    <location>
        <begin position="168"/>
        <end position="194"/>
    </location>
</feature>
<dbReference type="RefSeq" id="WP_253670316.1">
    <property type="nucleotide sequence ID" value="NZ_JAMTCP010000016.1"/>
</dbReference>
<evidence type="ECO:0000313" key="2">
    <source>
        <dbReference type="EMBL" id="MCP2259426.1"/>
    </source>
</evidence>
<keyword evidence="1" id="KW-0812">Transmembrane</keyword>
<accession>A0ABT1HV78</accession>
<feature type="transmembrane region" description="Helical" evidence="1">
    <location>
        <begin position="19"/>
        <end position="39"/>
    </location>
</feature>
<organism evidence="2 3">
    <name type="scientific">Streptoalloteichus tenebrarius (strain ATCC 17920 / DSM 40477 / JCM 4838 / CBS 697.72 / NBRC 16177 / NCIMB 11028 / NRRL B-12390 / A12253. 1 / ISP 5477)</name>
    <name type="common">Streptomyces tenebrarius</name>
    <dbReference type="NCBI Taxonomy" id="1933"/>
    <lineage>
        <taxon>Bacteria</taxon>
        <taxon>Bacillati</taxon>
        <taxon>Actinomycetota</taxon>
        <taxon>Actinomycetes</taxon>
        <taxon>Pseudonocardiales</taxon>
        <taxon>Pseudonocardiaceae</taxon>
        <taxon>Streptoalloteichus</taxon>
    </lineage>
</organism>
<feature type="transmembrane region" description="Helical" evidence="1">
    <location>
        <begin position="59"/>
        <end position="77"/>
    </location>
</feature>
<proteinExistence type="predicted"/>
<evidence type="ECO:0000313" key="3">
    <source>
        <dbReference type="Proteomes" id="UP001205311"/>
    </source>
</evidence>
<protein>
    <submittedName>
        <fullName evidence="2">Membrane protein YczE</fullName>
    </submittedName>
</protein>
<dbReference type="Proteomes" id="UP001205311">
    <property type="component" value="Unassembled WGS sequence"/>
</dbReference>
<reference evidence="2 3" key="1">
    <citation type="submission" date="2022-06" db="EMBL/GenBank/DDBJ databases">
        <title>Genomic Encyclopedia of Archaeal and Bacterial Type Strains, Phase II (KMG-II): from individual species to whole genera.</title>
        <authorList>
            <person name="Goeker M."/>
        </authorList>
    </citation>
    <scope>NUCLEOTIDE SEQUENCE [LARGE SCALE GENOMIC DNA]</scope>
    <source>
        <strain evidence="2 3">DSM 40477</strain>
    </source>
</reference>